<evidence type="ECO:0008006" key="3">
    <source>
        <dbReference type="Google" id="ProtNLM"/>
    </source>
</evidence>
<dbReference type="AlphaFoldDB" id="A0A1Y5PR76"/>
<evidence type="ECO:0000313" key="2">
    <source>
        <dbReference type="EMBL" id="SBV31145.1"/>
    </source>
</evidence>
<dbReference type="SUPFAM" id="SSF52540">
    <property type="entry name" value="P-loop containing nucleoside triphosphate hydrolases"/>
    <property type="match status" value="1"/>
</dbReference>
<feature type="region of interest" description="Disordered" evidence="1">
    <location>
        <begin position="1"/>
        <end position="51"/>
    </location>
</feature>
<proteinExistence type="predicted"/>
<dbReference type="InterPro" id="IPR008868">
    <property type="entry name" value="TniB"/>
</dbReference>
<accession>A0A1Y5PR76</accession>
<organism evidence="2">
    <name type="scientific">uncultured Sphingopyxis sp</name>
    <dbReference type="NCBI Taxonomy" id="310581"/>
    <lineage>
        <taxon>Bacteria</taxon>
        <taxon>Pseudomonadati</taxon>
        <taxon>Pseudomonadota</taxon>
        <taxon>Alphaproteobacteria</taxon>
        <taxon>Sphingomonadales</taxon>
        <taxon>Sphingomonadaceae</taxon>
        <taxon>Sphingopyxis</taxon>
        <taxon>environmental samples</taxon>
    </lineage>
</organism>
<dbReference type="KEGG" id="sphu:SPPYR_0025"/>
<dbReference type="Gene3D" id="3.40.50.300">
    <property type="entry name" value="P-loop containing nucleotide triphosphate hydrolases"/>
    <property type="match status" value="1"/>
</dbReference>
<dbReference type="EMBL" id="LT598653">
    <property type="protein sequence ID" value="SBV31145.1"/>
    <property type="molecule type" value="Genomic_DNA"/>
</dbReference>
<dbReference type="Pfam" id="PF05621">
    <property type="entry name" value="TniB"/>
    <property type="match status" value="1"/>
</dbReference>
<dbReference type="InterPro" id="IPR027417">
    <property type="entry name" value="P-loop_NTPase"/>
</dbReference>
<evidence type="ECO:0000256" key="1">
    <source>
        <dbReference type="SAM" id="MobiDB-lite"/>
    </source>
</evidence>
<gene>
    <name evidence="2" type="ORF">SPPYR_0025</name>
</gene>
<reference evidence="2" key="1">
    <citation type="submission" date="2016-03" db="EMBL/GenBank/DDBJ databases">
        <authorList>
            <person name="Ploux O."/>
        </authorList>
    </citation>
    <scope>NUCLEOTIDE SEQUENCE</scope>
    <source>
        <strain evidence="2">UC10</strain>
    </source>
</reference>
<protein>
    <recommendedName>
        <fullName evidence="3">AAA+ ATPase domain-containing protein</fullName>
    </recommendedName>
</protein>
<name>A0A1Y5PR76_9SPHN</name>
<sequence>MTNVPSAGGMPSEHSAFVPALSNRNDPKSARPSDLLSGRSPRPGSLAERSERVAKKVAALRRIRLPYPRQLAVMAEFDEVRAIGVEMRGLPQLGMTLFEVTGCGKTTAAQQYVERQQHAAAPGSTPTLLVRLDNSGTARALYVEILSALGDGFAMNGTEQNLRRRALDALGDAGTELVIIDESHHGGRRSGFGGEITSSVKLMLDAGVAPVALLGTEQAVPIFAKDRELSGRLTAPCNLGPLRWFDEYDRELWVGFLQALDDQMVADAIVSKATGLAGEGLDLALIEATNGVIGQLMGTVRTALREAIRDGRDSVSLEDLVAAVDGWNVAHGFTESNPLRDL</sequence>